<feature type="region of interest" description="Disordered" evidence="1">
    <location>
        <begin position="21"/>
        <end position="90"/>
    </location>
</feature>
<evidence type="ECO:0000313" key="3">
    <source>
        <dbReference type="Proteomes" id="UP000278081"/>
    </source>
</evidence>
<feature type="compositionally biased region" description="Basic residues" evidence="1">
    <location>
        <begin position="21"/>
        <end position="37"/>
    </location>
</feature>
<evidence type="ECO:0000313" key="2">
    <source>
        <dbReference type="EMBL" id="RUM05194.1"/>
    </source>
</evidence>
<dbReference type="EMBL" id="RJTJ01000014">
    <property type="protein sequence ID" value="RUM05194.1"/>
    <property type="molecule type" value="Genomic_DNA"/>
</dbReference>
<sequence>MSRKSVQRFCDHGMRKIKDLKRGRRNRKIAPRFRIQKGRGSIPAPRFKSGRRLIRPLLPSSSRSQFPGRWPGRRPSSTGEPCRVRRSRAA</sequence>
<organism evidence="2 3">
    <name type="scientific">Rhizobium chutanense</name>
    <dbReference type="NCBI Taxonomy" id="2035448"/>
    <lineage>
        <taxon>Bacteria</taxon>
        <taxon>Pseudomonadati</taxon>
        <taxon>Pseudomonadota</taxon>
        <taxon>Alphaproteobacteria</taxon>
        <taxon>Hyphomicrobiales</taxon>
        <taxon>Rhizobiaceae</taxon>
        <taxon>Rhizobium/Agrobacterium group</taxon>
        <taxon>Rhizobium</taxon>
    </lineage>
</organism>
<dbReference type="AlphaFoldDB" id="A0A432P0G4"/>
<reference evidence="2 3" key="1">
    <citation type="submission" date="2018-11" db="EMBL/GenBank/DDBJ databases">
        <title>Rhizobium chutanense sp. nov., isolated from root nodules of Phaseolus vulgaris in China.</title>
        <authorList>
            <person name="Huo Y."/>
        </authorList>
    </citation>
    <scope>NUCLEOTIDE SEQUENCE [LARGE SCALE GENOMIC DNA]</scope>
    <source>
        <strain evidence="2 3">C16</strain>
    </source>
</reference>
<name>A0A432P0G4_9HYPH</name>
<gene>
    <name evidence="2" type="ORF">EFR84_17310</name>
</gene>
<accession>A0A432P0G4</accession>
<protein>
    <submittedName>
        <fullName evidence="2">Uncharacterized protein</fullName>
    </submittedName>
</protein>
<evidence type="ECO:0000256" key="1">
    <source>
        <dbReference type="SAM" id="MobiDB-lite"/>
    </source>
</evidence>
<dbReference type="OrthoDB" id="8404733at2"/>
<proteinExistence type="predicted"/>
<feature type="compositionally biased region" description="Low complexity" evidence="1">
    <location>
        <begin position="55"/>
        <end position="64"/>
    </location>
</feature>
<dbReference type="Proteomes" id="UP000278081">
    <property type="component" value="Unassembled WGS sequence"/>
</dbReference>
<comment type="caution">
    <text evidence="2">The sequence shown here is derived from an EMBL/GenBank/DDBJ whole genome shotgun (WGS) entry which is preliminary data.</text>
</comment>